<dbReference type="EMBL" id="CAJJDM010000053">
    <property type="protein sequence ID" value="CAD8074633.1"/>
    <property type="molecule type" value="Genomic_DNA"/>
</dbReference>
<dbReference type="InterPro" id="IPR052788">
    <property type="entry name" value="RING-type_E3_ligase_ATL"/>
</dbReference>
<evidence type="ECO:0000259" key="6">
    <source>
        <dbReference type="PROSITE" id="PS50089"/>
    </source>
</evidence>
<keyword evidence="5" id="KW-0812">Transmembrane</keyword>
<dbReference type="PANTHER" id="PTHR45798">
    <property type="entry name" value="RING-H2 FINGER PROTEIN ATL61-RELATED-RELATED"/>
    <property type="match status" value="1"/>
</dbReference>
<evidence type="ECO:0000256" key="1">
    <source>
        <dbReference type="ARBA" id="ARBA00022723"/>
    </source>
</evidence>
<evidence type="ECO:0000256" key="2">
    <source>
        <dbReference type="ARBA" id="ARBA00022771"/>
    </source>
</evidence>
<dbReference type="OMA" id="CLIRYFY"/>
<keyword evidence="2 4" id="KW-0863">Zinc-finger</keyword>
<dbReference type="Pfam" id="PF13639">
    <property type="entry name" value="zf-RING_2"/>
    <property type="match status" value="1"/>
</dbReference>
<proteinExistence type="predicted"/>
<keyword evidence="1" id="KW-0479">Metal-binding</keyword>
<evidence type="ECO:0000256" key="4">
    <source>
        <dbReference type="PROSITE-ProRule" id="PRU00175"/>
    </source>
</evidence>
<keyword evidence="8" id="KW-1185">Reference proteome</keyword>
<evidence type="ECO:0000256" key="5">
    <source>
        <dbReference type="SAM" id="Phobius"/>
    </source>
</evidence>
<dbReference type="PROSITE" id="PS50089">
    <property type="entry name" value="ZF_RING_2"/>
    <property type="match status" value="1"/>
</dbReference>
<evidence type="ECO:0000313" key="7">
    <source>
        <dbReference type="EMBL" id="CAD8074633.1"/>
    </source>
</evidence>
<keyword evidence="3" id="KW-0862">Zinc</keyword>
<keyword evidence="5" id="KW-0472">Membrane</keyword>
<evidence type="ECO:0000256" key="3">
    <source>
        <dbReference type="ARBA" id="ARBA00022833"/>
    </source>
</evidence>
<name>A0A8S1MA04_PARPR</name>
<feature type="transmembrane region" description="Helical" evidence="5">
    <location>
        <begin position="50"/>
        <end position="75"/>
    </location>
</feature>
<dbReference type="SMART" id="SM00184">
    <property type="entry name" value="RING"/>
    <property type="match status" value="1"/>
</dbReference>
<gene>
    <name evidence="7" type="ORF">PPRIM_AZ9-3.1.T0530073</name>
</gene>
<organism evidence="7 8">
    <name type="scientific">Paramecium primaurelia</name>
    <dbReference type="NCBI Taxonomy" id="5886"/>
    <lineage>
        <taxon>Eukaryota</taxon>
        <taxon>Sar</taxon>
        <taxon>Alveolata</taxon>
        <taxon>Ciliophora</taxon>
        <taxon>Intramacronucleata</taxon>
        <taxon>Oligohymenophorea</taxon>
        <taxon>Peniculida</taxon>
        <taxon>Parameciidae</taxon>
        <taxon>Paramecium</taxon>
    </lineage>
</organism>
<dbReference type="AlphaFoldDB" id="A0A8S1MA04"/>
<accession>A0A8S1MA04</accession>
<sequence length="159" mass="18524">MKPNLQIEYQSQTASPIIQFFSTILKEERENEYKDDHEDDDDEETPIKKAIIIIIALCIGLVILGILSCLIRYFYMRHKQKRIAQVRQQSEAAYQQQNIQIESLCLQTQELAQCPICLMPIPNCYLIITPCHHSFHQACLNLWLQVEKICPSCRTSLNQ</sequence>
<protein>
    <recommendedName>
        <fullName evidence="6">RING-type domain-containing protein</fullName>
    </recommendedName>
</protein>
<evidence type="ECO:0000313" key="8">
    <source>
        <dbReference type="Proteomes" id="UP000688137"/>
    </source>
</evidence>
<keyword evidence="5" id="KW-1133">Transmembrane helix</keyword>
<dbReference type="Proteomes" id="UP000688137">
    <property type="component" value="Unassembled WGS sequence"/>
</dbReference>
<dbReference type="InterPro" id="IPR001841">
    <property type="entry name" value="Znf_RING"/>
</dbReference>
<reference evidence="7" key="1">
    <citation type="submission" date="2021-01" db="EMBL/GenBank/DDBJ databases">
        <authorList>
            <consortium name="Genoscope - CEA"/>
            <person name="William W."/>
        </authorList>
    </citation>
    <scope>NUCLEOTIDE SEQUENCE</scope>
</reference>
<dbReference type="GO" id="GO:0008270">
    <property type="term" value="F:zinc ion binding"/>
    <property type="evidence" value="ECO:0007669"/>
    <property type="project" value="UniProtKB-KW"/>
</dbReference>
<dbReference type="PANTHER" id="PTHR45798:SF97">
    <property type="entry name" value="ALCOHOL-SENSITIVE RING FINGER PROTEIN 1"/>
    <property type="match status" value="1"/>
</dbReference>
<feature type="domain" description="RING-type" evidence="6">
    <location>
        <begin position="114"/>
        <end position="154"/>
    </location>
</feature>
<comment type="caution">
    <text evidence="7">The sequence shown here is derived from an EMBL/GenBank/DDBJ whole genome shotgun (WGS) entry which is preliminary data.</text>
</comment>